<dbReference type="GO" id="GO:0061711">
    <property type="term" value="F:tRNA N(6)-L-threonylcarbamoyladenine synthase activity"/>
    <property type="evidence" value="ECO:0007669"/>
    <property type="project" value="UniProtKB-EC"/>
</dbReference>
<dbReference type="Pfam" id="PF00814">
    <property type="entry name" value="TsaD"/>
    <property type="match status" value="1"/>
</dbReference>
<keyword evidence="3" id="KW-1185">Reference proteome</keyword>
<evidence type="ECO:0000313" key="3">
    <source>
        <dbReference type="Proteomes" id="UP001365846"/>
    </source>
</evidence>
<gene>
    <name evidence="2" type="primary">tsaB</name>
    <name evidence="2" type="ORF">WKW77_12665</name>
</gene>
<dbReference type="SUPFAM" id="SSF53067">
    <property type="entry name" value="Actin-like ATPase domain"/>
    <property type="match status" value="2"/>
</dbReference>
<dbReference type="RefSeq" id="WP_340357202.1">
    <property type="nucleotide sequence ID" value="NZ_JBBKZU010000005.1"/>
</dbReference>
<comment type="caution">
    <text evidence="2">The sequence shown here is derived from an EMBL/GenBank/DDBJ whole genome shotgun (WGS) entry which is preliminary data.</text>
</comment>
<dbReference type="InterPro" id="IPR000905">
    <property type="entry name" value="Gcp-like_dom"/>
</dbReference>
<organism evidence="2 3">
    <name type="scientific">Variovorax ureilyticus</name>
    <dbReference type="NCBI Taxonomy" id="1836198"/>
    <lineage>
        <taxon>Bacteria</taxon>
        <taxon>Pseudomonadati</taxon>
        <taxon>Pseudomonadota</taxon>
        <taxon>Betaproteobacteria</taxon>
        <taxon>Burkholderiales</taxon>
        <taxon>Comamonadaceae</taxon>
        <taxon>Variovorax</taxon>
    </lineage>
</organism>
<dbReference type="CDD" id="cd24032">
    <property type="entry name" value="ASKHA_NBD_TsaB"/>
    <property type="match status" value="1"/>
</dbReference>
<dbReference type="PANTHER" id="PTHR11735">
    <property type="entry name" value="TRNA N6-ADENOSINE THREONYLCARBAMOYLTRANSFERASE"/>
    <property type="match status" value="1"/>
</dbReference>
<dbReference type="EC" id="2.3.1.234" evidence="2"/>
<dbReference type="InterPro" id="IPR043129">
    <property type="entry name" value="ATPase_NBD"/>
</dbReference>
<evidence type="ECO:0000313" key="2">
    <source>
        <dbReference type="EMBL" id="MEJ8811924.1"/>
    </source>
</evidence>
<feature type="domain" description="Gcp-like" evidence="1">
    <location>
        <begin position="36"/>
        <end position="138"/>
    </location>
</feature>
<keyword evidence="2" id="KW-0808">Transferase</keyword>
<proteinExistence type="predicted"/>
<dbReference type="InterPro" id="IPR022496">
    <property type="entry name" value="T6A_TsaB"/>
</dbReference>
<dbReference type="NCBIfam" id="TIGR03725">
    <property type="entry name" value="T6A_YeaZ"/>
    <property type="match status" value="1"/>
</dbReference>
<keyword evidence="2" id="KW-0012">Acyltransferase</keyword>
<dbReference type="PANTHER" id="PTHR11735:SF11">
    <property type="entry name" value="TRNA THREONYLCARBAMOYLADENOSINE BIOSYNTHESIS PROTEIN TSAB"/>
    <property type="match status" value="1"/>
</dbReference>
<reference evidence="2 3" key="1">
    <citation type="submission" date="2024-03" db="EMBL/GenBank/DDBJ databases">
        <title>Novel species of the genus Variovorax.</title>
        <authorList>
            <person name="Liu Q."/>
            <person name="Xin Y.-H."/>
        </authorList>
    </citation>
    <scope>NUCLEOTIDE SEQUENCE [LARGE SCALE GENOMIC DNA]</scope>
    <source>
        <strain evidence="2 3">KACC 18899</strain>
    </source>
</reference>
<accession>A0ABU8VG74</accession>
<evidence type="ECO:0000259" key="1">
    <source>
        <dbReference type="Pfam" id="PF00814"/>
    </source>
</evidence>
<sequence length="230" mass="23992">MPDKLLAFDTSTETLSIAVRHGDLLLEHTGDGGAQSSSTLIPLIQKLLGEAGLVLRELDAIAFGRGPGSFTGLRTACSVAQGLAYGAGLRLLPIDTLHAVAEEARHHFGVEQVVAVLDARMDQVYTACYDLGVEVVASETDLLEPEGVVVPPGWALAGNAFAAYGDRLPRAAGRHTVLPTAAAMLRLAPALLAAGRAVAPADAWPLYVRDKVAQTTEERAAIKAAAANQP</sequence>
<dbReference type="Proteomes" id="UP001365846">
    <property type="component" value="Unassembled WGS sequence"/>
</dbReference>
<name>A0ABU8VG74_9BURK</name>
<dbReference type="EMBL" id="JBBKZU010000005">
    <property type="protein sequence ID" value="MEJ8811924.1"/>
    <property type="molecule type" value="Genomic_DNA"/>
</dbReference>
<dbReference type="Gene3D" id="3.30.420.40">
    <property type="match status" value="2"/>
</dbReference>
<protein>
    <submittedName>
        <fullName evidence="2">tRNA (Adenosine(37)-N6)-threonylcarbamoyltransferase complex dimerization subunit type 1 TsaB</fullName>
        <ecNumber evidence="2">2.3.1.234</ecNumber>
    </submittedName>
</protein>